<evidence type="ECO:0000313" key="1">
    <source>
        <dbReference type="EMBL" id="PHJ15578.1"/>
    </source>
</evidence>
<dbReference type="RefSeq" id="XP_067917310.1">
    <property type="nucleotide sequence ID" value="XM_068070718.1"/>
</dbReference>
<keyword evidence="2" id="KW-1185">Reference proteome</keyword>
<organism evidence="1 2">
    <name type="scientific">Cystoisospora suis</name>
    <dbReference type="NCBI Taxonomy" id="483139"/>
    <lineage>
        <taxon>Eukaryota</taxon>
        <taxon>Sar</taxon>
        <taxon>Alveolata</taxon>
        <taxon>Apicomplexa</taxon>
        <taxon>Conoidasida</taxon>
        <taxon>Coccidia</taxon>
        <taxon>Eucoccidiorida</taxon>
        <taxon>Eimeriorina</taxon>
        <taxon>Sarcocystidae</taxon>
        <taxon>Cystoisospora</taxon>
    </lineage>
</organism>
<sequence>MRLQSGRKPARPVQGHFPLCHYYSKKHVTETDFSLSLGCIRDTATTVASTNRYQRTGIRTARDPDSHVSYLRIGAPAKLMSNTSILSLVSPSSRCYLHPFLSSQSANGLLVLSRPLFIICVTSASVQRLHTSRTIRRNFFMFTGAHWIPSSADFPAGATTFLGLVLSTVFFDLDFPVSPGAAPL</sequence>
<proteinExistence type="predicted"/>
<gene>
    <name evidence="1" type="ORF">CSUI_010615</name>
</gene>
<reference evidence="1 2" key="1">
    <citation type="journal article" date="2017" name="Int. J. Parasitol.">
        <title>The genome of the protozoan parasite Cystoisospora suis and a reverse vaccinology approach to identify vaccine candidates.</title>
        <authorList>
            <person name="Palmieri N."/>
            <person name="Shrestha A."/>
            <person name="Ruttkowski B."/>
            <person name="Beck T."/>
            <person name="Vogl C."/>
            <person name="Tomley F."/>
            <person name="Blake D.P."/>
            <person name="Joachim A."/>
        </authorList>
    </citation>
    <scope>NUCLEOTIDE SEQUENCE [LARGE SCALE GENOMIC DNA]</scope>
    <source>
        <strain evidence="1 2">Wien I</strain>
    </source>
</reference>
<protein>
    <submittedName>
        <fullName evidence="1">Uncharacterized protein</fullName>
    </submittedName>
</protein>
<dbReference type="VEuPathDB" id="ToxoDB:CSUI_010615"/>
<dbReference type="Proteomes" id="UP000221165">
    <property type="component" value="Unassembled WGS sequence"/>
</dbReference>
<dbReference type="EMBL" id="MIGC01007857">
    <property type="protein sequence ID" value="PHJ15578.1"/>
    <property type="molecule type" value="Genomic_DNA"/>
</dbReference>
<accession>A0A2C6KFX2</accession>
<name>A0A2C6KFX2_9APIC</name>
<dbReference type="AlphaFoldDB" id="A0A2C6KFX2"/>
<comment type="caution">
    <text evidence="1">The sequence shown here is derived from an EMBL/GenBank/DDBJ whole genome shotgun (WGS) entry which is preliminary data.</text>
</comment>
<evidence type="ECO:0000313" key="2">
    <source>
        <dbReference type="Proteomes" id="UP000221165"/>
    </source>
</evidence>
<dbReference type="GeneID" id="94433929"/>